<keyword evidence="3" id="KW-1185">Reference proteome</keyword>
<reference evidence="2 3" key="2">
    <citation type="submission" date="2020-05" db="EMBL/GenBank/DDBJ databases">
        <title>Identification and distribution of gene clusters putatively required for synthesis of sphingolipid metabolism inhibitors in phylogenetically diverse species of the filamentous fungus Fusarium.</title>
        <authorList>
            <person name="Kim H.-S."/>
            <person name="Busman M."/>
            <person name="Brown D.W."/>
            <person name="Divon H."/>
            <person name="Uhlig S."/>
            <person name="Proctor R.H."/>
        </authorList>
    </citation>
    <scope>NUCLEOTIDE SEQUENCE [LARGE SCALE GENOMIC DNA]</scope>
    <source>
        <strain evidence="2 3">NRRL 25331</strain>
    </source>
</reference>
<keyword evidence="2" id="KW-0223">Dioxygenase</keyword>
<keyword evidence="2" id="KW-0560">Oxidoreductase</keyword>
<dbReference type="EMBL" id="JAAQPE010000241">
    <property type="protein sequence ID" value="KAF5675685.1"/>
    <property type="molecule type" value="Genomic_DNA"/>
</dbReference>
<evidence type="ECO:0000313" key="2">
    <source>
        <dbReference type="EMBL" id="KAF5675685.1"/>
    </source>
</evidence>
<sequence length="156" mass="16919">MGSISTLTTLAKIGGLKEKFRHEDVTPIIGREYAQAHLVHNILESPNADDLVRGLAITVMNSAGAGDAEMSRIDPRTLSTLYKPNGAVGGGQALPTQASPSRPWHSDGPFEVDTPSRRYIHRGRPPLETIPNLELQFWELSSTGNGFQPHARVIAT</sequence>
<evidence type="ECO:0000256" key="1">
    <source>
        <dbReference type="SAM" id="MobiDB-lite"/>
    </source>
</evidence>
<name>A0A8H5TNY1_FUSCI</name>
<dbReference type="GO" id="GO:0051213">
    <property type="term" value="F:dioxygenase activity"/>
    <property type="evidence" value="ECO:0007669"/>
    <property type="project" value="UniProtKB-KW"/>
</dbReference>
<proteinExistence type="predicted"/>
<gene>
    <name evidence="2" type="ORF">FCIRC_7300</name>
</gene>
<accession>A0A8H5TNY1</accession>
<dbReference type="AlphaFoldDB" id="A0A8H5TNY1"/>
<reference evidence="3" key="1">
    <citation type="journal article" date="2020" name="BMC Genomics">
        <title>Correction to: Identification and distribution of gene clusters required for synthesis of sphingolipid metabolism inhibitors in diverse species of the filamentous fungus Fusarium.</title>
        <authorList>
            <person name="Kim H.S."/>
            <person name="Lohmar J.M."/>
            <person name="Busman M."/>
            <person name="Brown D.W."/>
            <person name="Naumann T.A."/>
            <person name="Divon H.H."/>
            <person name="Lysoe E."/>
            <person name="Uhlig S."/>
            <person name="Proctor R.H."/>
        </authorList>
    </citation>
    <scope>NUCLEOTIDE SEQUENCE [LARGE SCALE GENOMIC DNA]</scope>
    <source>
        <strain evidence="3">NRRL 25331</strain>
    </source>
</reference>
<comment type="caution">
    <text evidence="2">The sequence shown here is derived from an EMBL/GenBank/DDBJ whole genome shotgun (WGS) entry which is preliminary data.</text>
</comment>
<organism evidence="2 3">
    <name type="scientific">Fusarium circinatum</name>
    <name type="common">Pitch canker fungus</name>
    <name type="synonym">Gibberella circinata</name>
    <dbReference type="NCBI Taxonomy" id="48490"/>
    <lineage>
        <taxon>Eukaryota</taxon>
        <taxon>Fungi</taxon>
        <taxon>Dikarya</taxon>
        <taxon>Ascomycota</taxon>
        <taxon>Pezizomycotina</taxon>
        <taxon>Sordariomycetes</taxon>
        <taxon>Hypocreomycetidae</taxon>
        <taxon>Hypocreales</taxon>
        <taxon>Nectriaceae</taxon>
        <taxon>Fusarium</taxon>
        <taxon>Fusarium fujikuroi species complex</taxon>
    </lineage>
</organism>
<dbReference type="Proteomes" id="UP000572754">
    <property type="component" value="Unassembled WGS sequence"/>
</dbReference>
<feature type="region of interest" description="Disordered" evidence="1">
    <location>
        <begin position="86"/>
        <end position="123"/>
    </location>
</feature>
<protein>
    <submittedName>
        <fullName evidence="2">Taurine dioxygenase family</fullName>
    </submittedName>
</protein>
<evidence type="ECO:0000313" key="3">
    <source>
        <dbReference type="Proteomes" id="UP000572754"/>
    </source>
</evidence>